<dbReference type="InterPro" id="IPR023365">
    <property type="entry name" value="Sortase_dom-sf"/>
</dbReference>
<dbReference type="InterPro" id="IPR005754">
    <property type="entry name" value="Sortase"/>
</dbReference>
<evidence type="ECO:0000313" key="5">
    <source>
        <dbReference type="EMBL" id="PWI27967.1"/>
    </source>
</evidence>
<evidence type="ECO:0000313" key="6">
    <source>
        <dbReference type="Proteomes" id="UP000245514"/>
    </source>
</evidence>
<feature type="transmembrane region" description="Helical" evidence="3">
    <location>
        <begin position="20"/>
        <end position="45"/>
    </location>
</feature>
<dbReference type="NCBIfam" id="TIGR01076">
    <property type="entry name" value="sortase_fam"/>
    <property type="match status" value="1"/>
</dbReference>
<evidence type="ECO:0000313" key="7">
    <source>
        <dbReference type="Proteomes" id="UP001240483"/>
    </source>
</evidence>
<dbReference type="AlphaFoldDB" id="A0AAP4FD78"/>
<evidence type="ECO:0000256" key="1">
    <source>
        <dbReference type="ARBA" id="ARBA00022801"/>
    </source>
</evidence>
<reference evidence="4" key="2">
    <citation type="submission" date="2023-05" db="EMBL/GenBank/DDBJ databases">
        <title>Cataloging the Phylogenetic Diversity of Human Bladder Bacteria.</title>
        <authorList>
            <person name="Du J."/>
        </authorList>
    </citation>
    <scope>NUCLEOTIDE SEQUENCE</scope>
    <source>
        <strain evidence="4">UMB9978</strain>
    </source>
</reference>
<dbReference type="Proteomes" id="UP001240483">
    <property type="component" value="Unassembled WGS sequence"/>
</dbReference>
<sequence>MTAETTARRPRKRRSVGSVIIGVIAELLLTAGIFILLFIGWQLWWTNIEAESVQQNAITQVTQDWDKPEEDNGEPTQPIEGETWGILYIPKFGANYAKPIAEGISMDVLNTIGVGHYPQTQKIGEKGNVAFAGHRQTHGQVFWDMDKLTDGDTAYIQTKDGIYSYKLRQLQYVSPNQSDVLLPVPGQPGAEPEDKLMTLTTCHPPFSMAQRIISTFEQTDFAKRGEPIPAEIEEIVTKTTGGNG</sequence>
<keyword evidence="1" id="KW-0378">Hydrolase</keyword>
<evidence type="ECO:0000313" key="4">
    <source>
        <dbReference type="EMBL" id="MDK6274589.1"/>
    </source>
</evidence>
<dbReference type="CDD" id="cd05830">
    <property type="entry name" value="Sortase_E"/>
    <property type="match status" value="1"/>
</dbReference>
<dbReference type="Proteomes" id="UP000245514">
    <property type="component" value="Unassembled WGS sequence"/>
</dbReference>
<organism evidence="4 7">
    <name type="scientific">Pseudoglutamicibacter cumminsii</name>
    <dbReference type="NCBI Taxonomy" id="156979"/>
    <lineage>
        <taxon>Bacteria</taxon>
        <taxon>Bacillati</taxon>
        <taxon>Actinomycetota</taxon>
        <taxon>Actinomycetes</taxon>
        <taxon>Micrococcales</taxon>
        <taxon>Micrococcaceae</taxon>
        <taxon>Pseudoglutamicibacter</taxon>
    </lineage>
</organism>
<dbReference type="NCBIfam" id="NF033747">
    <property type="entry name" value="class_E_sortase"/>
    <property type="match status" value="1"/>
</dbReference>
<dbReference type="SUPFAM" id="SSF63817">
    <property type="entry name" value="Sortase"/>
    <property type="match status" value="1"/>
</dbReference>
<dbReference type="GO" id="GO:0016787">
    <property type="term" value="F:hydrolase activity"/>
    <property type="evidence" value="ECO:0007669"/>
    <property type="project" value="UniProtKB-KW"/>
</dbReference>
<keyword evidence="3" id="KW-0472">Membrane</keyword>
<dbReference type="Pfam" id="PF04203">
    <property type="entry name" value="Sortase"/>
    <property type="match status" value="1"/>
</dbReference>
<comment type="caution">
    <text evidence="4">The sequence shown here is derived from an EMBL/GenBank/DDBJ whole genome shotgun (WGS) entry which is preliminary data.</text>
</comment>
<dbReference type="InterPro" id="IPR042003">
    <property type="entry name" value="Sortase_E"/>
</dbReference>
<gene>
    <name evidence="5" type="ORF">CAY35_04385</name>
    <name evidence="4" type="ORF">QP116_02325</name>
</gene>
<dbReference type="RefSeq" id="WP_101630470.1">
    <property type="nucleotide sequence ID" value="NZ_CALUAG010000007.1"/>
</dbReference>
<dbReference type="EMBL" id="JASODW010000002">
    <property type="protein sequence ID" value="MDK6274589.1"/>
    <property type="molecule type" value="Genomic_DNA"/>
</dbReference>
<keyword evidence="3" id="KW-0812">Transmembrane</keyword>
<dbReference type="EMBL" id="QFWG01000004">
    <property type="protein sequence ID" value="PWI27967.1"/>
    <property type="molecule type" value="Genomic_DNA"/>
</dbReference>
<proteinExistence type="predicted"/>
<protein>
    <submittedName>
        <fullName evidence="4">Class E sortase</fullName>
    </submittedName>
</protein>
<keyword evidence="6" id="KW-1185">Reference proteome</keyword>
<accession>A0AAP4FD78</accession>
<feature type="active site" description="Acyl-thioester intermediate" evidence="2">
    <location>
        <position position="202"/>
    </location>
</feature>
<dbReference type="InterPro" id="IPR053465">
    <property type="entry name" value="Sortase_Class_E"/>
</dbReference>
<keyword evidence="3" id="KW-1133">Transmembrane helix</keyword>
<reference evidence="5 6" key="1">
    <citation type="submission" date="2018-05" db="EMBL/GenBank/DDBJ databases">
        <title>Draft Genome Sequence of Arthrobacter cumminsii IME1328, Isolated from a Patient Who Suffered from Foot Ulcers in China.</title>
        <authorList>
            <person name="Li M."/>
            <person name="Jiang Z."/>
            <person name="Sun Q."/>
            <person name="Tong Y."/>
        </authorList>
    </citation>
    <scope>NUCLEOTIDE SEQUENCE [LARGE SCALE GENOMIC DNA]</scope>
    <source>
        <strain evidence="5 6">IME1328</strain>
    </source>
</reference>
<name>A0AAP4FD78_9MICC</name>
<evidence type="ECO:0000256" key="3">
    <source>
        <dbReference type="SAM" id="Phobius"/>
    </source>
</evidence>
<dbReference type="Gene3D" id="2.40.260.10">
    <property type="entry name" value="Sortase"/>
    <property type="match status" value="1"/>
</dbReference>
<feature type="active site" description="Proton donor/acceptor" evidence="2">
    <location>
        <position position="134"/>
    </location>
</feature>
<evidence type="ECO:0000256" key="2">
    <source>
        <dbReference type="PIRSR" id="PIRSR605754-1"/>
    </source>
</evidence>